<organism evidence="3 4">
    <name type="scientific">Antrihabitans spumae</name>
    <dbReference type="NCBI Taxonomy" id="3373370"/>
    <lineage>
        <taxon>Bacteria</taxon>
        <taxon>Bacillati</taxon>
        <taxon>Actinomycetota</taxon>
        <taxon>Actinomycetes</taxon>
        <taxon>Mycobacteriales</taxon>
        <taxon>Nocardiaceae</taxon>
        <taxon>Antrihabitans</taxon>
    </lineage>
</organism>
<dbReference type="Proteomes" id="UP001609176">
    <property type="component" value="Unassembled WGS sequence"/>
</dbReference>
<feature type="domain" description="NAD-dependent epimerase/dehydratase" evidence="1">
    <location>
        <begin position="3"/>
        <end position="234"/>
    </location>
</feature>
<dbReference type="RefSeq" id="WP_395125163.1">
    <property type="nucleotide sequence ID" value="NZ_JBIMSN010000020.1"/>
</dbReference>
<evidence type="ECO:0000313" key="5">
    <source>
        <dbReference type="Proteomes" id="UP001609219"/>
    </source>
</evidence>
<sequence>MKVIVAGASGTIGTPLVAALKHSGHDVLGISRTEGGAEAVRGLGADAVVADVLDRDALLRVLDGTSADAVIHEATALKHPPTHYRGRGITDTNKLRTSGTGNLVEAARLAGAKKFVTQSMIFGYGFVDHGTTTITEDAPFGEPRGTKSDPATAAFRSAEEQAFSAPGIDGVAVRYGFVYGPGPASGKIMKMLRTRMFPIPRGEGGTFGWIYVDDAAAATVAALEHGRGGAAYNIVDDEPATWGDVFDAMASAIGAPRPLRLPQFMLRMSTPFFAEQMIDTSMRVSNAKAKADLGWTPSKPTFREGVAALT</sequence>
<evidence type="ECO:0000313" key="4">
    <source>
        <dbReference type="Proteomes" id="UP001609176"/>
    </source>
</evidence>
<comment type="caution">
    <text evidence="3">The sequence shown here is derived from an EMBL/GenBank/DDBJ whole genome shotgun (WGS) entry which is preliminary data.</text>
</comment>
<reference evidence="4 5" key="1">
    <citation type="submission" date="2024-10" db="EMBL/GenBank/DDBJ databases">
        <authorList>
            <person name="Riesco R."/>
        </authorList>
    </citation>
    <scope>NUCLEOTIDE SEQUENCE [LARGE SCALE GENOMIC DNA]</scope>
    <source>
        <strain evidence="3 4">NCIMB 15448</strain>
        <strain evidence="2 5">NCIMB 15450</strain>
    </source>
</reference>
<protein>
    <submittedName>
        <fullName evidence="3">NAD-dependent epimerase/dehydratase family protein</fullName>
    </submittedName>
</protein>
<dbReference type="EMBL" id="JBIMSN010000020">
    <property type="protein sequence ID" value="MFH5227898.1"/>
    <property type="molecule type" value="Genomic_DNA"/>
</dbReference>
<dbReference type="InterPro" id="IPR001509">
    <property type="entry name" value="Epimerase_deHydtase"/>
</dbReference>
<accession>A0ABW7KM99</accession>
<evidence type="ECO:0000259" key="1">
    <source>
        <dbReference type="Pfam" id="PF01370"/>
    </source>
</evidence>
<dbReference type="InterPro" id="IPR036291">
    <property type="entry name" value="NAD(P)-bd_dom_sf"/>
</dbReference>
<dbReference type="Gene3D" id="3.40.50.720">
    <property type="entry name" value="NAD(P)-binding Rossmann-like Domain"/>
    <property type="match status" value="1"/>
</dbReference>
<evidence type="ECO:0000313" key="2">
    <source>
        <dbReference type="EMBL" id="MFH5227898.1"/>
    </source>
</evidence>
<dbReference type="EMBL" id="JBIMSP010000028">
    <property type="protein sequence ID" value="MFH5243619.1"/>
    <property type="molecule type" value="Genomic_DNA"/>
</dbReference>
<dbReference type="PANTHER" id="PTHR48079">
    <property type="entry name" value="PROTEIN YEEZ"/>
    <property type="match status" value="1"/>
</dbReference>
<keyword evidence="5" id="KW-1185">Reference proteome</keyword>
<dbReference type="Pfam" id="PF01370">
    <property type="entry name" value="Epimerase"/>
    <property type="match status" value="1"/>
</dbReference>
<dbReference type="InterPro" id="IPR051783">
    <property type="entry name" value="NAD(P)-dependent_oxidoreduct"/>
</dbReference>
<gene>
    <name evidence="3" type="ORF">ACHIPV_17305</name>
    <name evidence="2" type="ORF">ACHIRB_04745</name>
</gene>
<dbReference type="PANTHER" id="PTHR48079:SF6">
    <property type="entry name" value="NAD(P)-BINDING DOMAIN-CONTAINING PROTEIN-RELATED"/>
    <property type="match status" value="1"/>
</dbReference>
<evidence type="ECO:0000313" key="3">
    <source>
        <dbReference type="EMBL" id="MFH5243619.1"/>
    </source>
</evidence>
<proteinExistence type="predicted"/>
<dbReference type="SUPFAM" id="SSF51735">
    <property type="entry name" value="NAD(P)-binding Rossmann-fold domains"/>
    <property type="match status" value="1"/>
</dbReference>
<name>A0ABW7KM99_9NOCA</name>
<dbReference type="Proteomes" id="UP001609219">
    <property type="component" value="Unassembled WGS sequence"/>
</dbReference>